<dbReference type="InterPro" id="IPR002888">
    <property type="entry name" value="2Fe-2S-bd"/>
</dbReference>
<sequence length="57" mass="6389">MLLERLARSPVTREALEQTIADALDGHLCRCTGYIKYHDAVRDVILADSSRYLVAAK</sequence>
<evidence type="ECO:0000259" key="1">
    <source>
        <dbReference type="Pfam" id="PF01799"/>
    </source>
</evidence>
<dbReference type="Gene3D" id="1.10.150.120">
    <property type="entry name" value="[2Fe-2S]-binding domain"/>
    <property type="match status" value="1"/>
</dbReference>
<dbReference type="Pfam" id="PF01799">
    <property type="entry name" value="Fer2_2"/>
    <property type="match status" value="1"/>
</dbReference>
<evidence type="ECO:0000313" key="3">
    <source>
        <dbReference type="Proteomes" id="UP000625079"/>
    </source>
</evidence>
<protein>
    <recommendedName>
        <fullName evidence="1">[2Fe-2S]-binding domain-containing protein</fullName>
    </recommendedName>
</protein>
<proteinExistence type="predicted"/>
<accession>A0AA87W6Z3</accession>
<gene>
    <name evidence="2" type="ORF">GCM10010987_42990</name>
</gene>
<dbReference type="SUPFAM" id="SSF47741">
    <property type="entry name" value="CO dehydrogenase ISP C-domain like"/>
    <property type="match status" value="1"/>
</dbReference>
<dbReference type="EMBL" id="BMHC01000009">
    <property type="protein sequence ID" value="GGI27158.1"/>
    <property type="molecule type" value="Genomic_DNA"/>
</dbReference>
<reference evidence="2" key="2">
    <citation type="submission" date="2022-12" db="EMBL/GenBank/DDBJ databases">
        <authorList>
            <person name="Sun Q."/>
            <person name="Zhou Y."/>
        </authorList>
    </citation>
    <scope>NUCLEOTIDE SEQUENCE</scope>
    <source>
        <strain evidence="2">CGMCC 1.15034</strain>
    </source>
</reference>
<feature type="domain" description="[2Fe-2S]-binding" evidence="1">
    <location>
        <begin position="13"/>
        <end position="42"/>
    </location>
</feature>
<dbReference type="GO" id="GO:0046872">
    <property type="term" value="F:metal ion binding"/>
    <property type="evidence" value="ECO:0007669"/>
    <property type="project" value="InterPro"/>
</dbReference>
<organism evidence="2 3">
    <name type="scientific">Bradyrhizobium guangdongense</name>
    <dbReference type="NCBI Taxonomy" id="1325090"/>
    <lineage>
        <taxon>Bacteria</taxon>
        <taxon>Pseudomonadati</taxon>
        <taxon>Pseudomonadota</taxon>
        <taxon>Alphaproteobacteria</taxon>
        <taxon>Hyphomicrobiales</taxon>
        <taxon>Nitrobacteraceae</taxon>
        <taxon>Bradyrhizobium</taxon>
    </lineage>
</organism>
<evidence type="ECO:0000313" key="2">
    <source>
        <dbReference type="EMBL" id="GGI27158.1"/>
    </source>
</evidence>
<comment type="caution">
    <text evidence="2">The sequence shown here is derived from an EMBL/GenBank/DDBJ whole genome shotgun (WGS) entry which is preliminary data.</text>
</comment>
<dbReference type="GO" id="GO:0016491">
    <property type="term" value="F:oxidoreductase activity"/>
    <property type="evidence" value="ECO:0007669"/>
    <property type="project" value="InterPro"/>
</dbReference>
<dbReference type="Proteomes" id="UP000625079">
    <property type="component" value="Unassembled WGS sequence"/>
</dbReference>
<dbReference type="InterPro" id="IPR036884">
    <property type="entry name" value="2Fe-2S-bd_dom_sf"/>
</dbReference>
<dbReference type="AlphaFoldDB" id="A0AA87W6Z3"/>
<name>A0AA87W6Z3_9BRAD</name>
<reference evidence="2" key="1">
    <citation type="journal article" date="2014" name="Int. J. Syst. Evol. Microbiol.">
        <title>Complete genome sequence of Corynebacterium casei LMG S-19264T (=DSM 44701T), isolated from a smear-ripened cheese.</title>
        <authorList>
            <consortium name="US DOE Joint Genome Institute (JGI-PGF)"/>
            <person name="Walter F."/>
            <person name="Albersmeier A."/>
            <person name="Kalinowski J."/>
            <person name="Ruckert C."/>
        </authorList>
    </citation>
    <scope>NUCLEOTIDE SEQUENCE</scope>
    <source>
        <strain evidence="2">CGMCC 1.15034</strain>
    </source>
</reference>